<dbReference type="EMBL" id="MLJW01000064">
    <property type="protein sequence ID" value="OIR03598.1"/>
    <property type="molecule type" value="Genomic_DNA"/>
</dbReference>
<dbReference type="SUPFAM" id="SSF53756">
    <property type="entry name" value="UDP-Glycosyltransferase/glycogen phosphorylase"/>
    <property type="match status" value="1"/>
</dbReference>
<accession>A0A1J5SU81</accession>
<dbReference type="PANTHER" id="PTHR44809:SF1">
    <property type="entry name" value="PROTEIN O-MANNOSYL-TRANSFERASE TMTC1"/>
    <property type="match status" value="1"/>
</dbReference>
<sequence length="488" mass="54513">MNRTREELERAVNCHRTGRLQEAALLYRGILERDPGNFDATHLLGALCIATRQVALGVKLLRRCIALNPGVAEAHNNLGLGYREMGEFQAAEACYRKALELRPDYPEAYNNLGIVLRAMHRFEDAEDAYRRALALKPQYAEAHNNLGAVHHARHRLGEALACYRAAYAINPDYGKARNNEALALLLAGRWREGWRHYEARWRVQARPPDAVGRIPLWTGAQNLEGATILLHAEQGLGDSIQFARYVPLVARRARAVHLCVQAPLKDLFAGSFPDVDGIHGLDEPPSGCDLRCPLLDLPGIFGTEPHTVPSRGAYLSVDEHRVARWRDRLGPRVELRVGVVWSGNPNNPNDRERSIPLEQFAALFRVPGCRFFALQKERTERDAATLAVAEQVTDLSGAIDDFVDTAAIILNLDLVVTVDTSVAHLAAALGRRTWVLIAHAPDWRWLLGREDSPWYESVRLLRQGADWEWSPVLDALAKELQGLAARPC</sequence>
<dbReference type="Pfam" id="PF13424">
    <property type="entry name" value="TPR_12"/>
    <property type="match status" value="1"/>
</dbReference>
<dbReference type="AlphaFoldDB" id="A0A1J5SU81"/>
<reference evidence="3" key="1">
    <citation type="submission" date="2016-10" db="EMBL/GenBank/DDBJ databases">
        <title>Sequence of Gallionella enrichment culture.</title>
        <authorList>
            <person name="Poehlein A."/>
            <person name="Muehling M."/>
            <person name="Daniel R."/>
        </authorList>
    </citation>
    <scope>NUCLEOTIDE SEQUENCE</scope>
</reference>
<name>A0A1J5SU81_9ZZZZ</name>
<dbReference type="Gene3D" id="3.40.50.2000">
    <property type="entry name" value="Glycogen Phosphorylase B"/>
    <property type="match status" value="1"/>
</dbReference>
<dbReference type="InterPro" id="IPR002201">
    <property type="entry name" value="Glyco_trans_9"/>
</dbReference>
<dbReference type="InterPro" id="IPR019734">
    <property type="entry name" value="TPR_rpt"/>
</dbReference>
<comment type="caution">
    <text evidence="3">The sequence shown here is derived from an EMBL/GenBank/DDBJ whole genome shotgun (WGS) entry which is preliminary data.</text>
</comment>
<organism evidence="3">
    <name type="scientific">mine drainage metagenome</name>
    <dbReference type="NCBI Taxonomy" id="410659"/>
    <lineage>
        <taxon>unclassified sequences</taxon>
        <taxon>metagenomes</taxon>
        <taxon>ecological metagenomes</taxon>
    </lineage>
</organism>
<evidence type="ECO:0000256" key="1">
    <source>
        <dbReference type="ARBA" id="ARBA00022737"/>
    </source>
</evidence>
<keyword evidence="1" id="KW-0677">Repeat</keyword>
<dbReference type="GO" id="GO:0016757">
    <property type="term" value="F:glycosyltransferase activity"/>
    <property type="evidence" value="ECO:0007669"/>
    <property type="project" value="InterPro"/>
</dbReference>
<dbReference type="InterPro" id="IPR052943">
    <property type="entry name" value="TMTC_O-mannosyl-trnsfr"/>
</dbReference>
<dbReference type="PROSITE" id="PS50293">
    <property type="entry name" value="TPR_REGION"/>
    <property type="match status" value="2"/>
</dbReference>
<dbReference type="Pfam" id="PF01075">
    <property type="entry name" value="Glyco_transf_9"/>
    <property type="match status" value="1"/>
</dbReference>
<dbReference type="Pfam" id="PF07719">
    <property type="entry name" value="TPR_2"/>
    <property type="match status" value="1"/>
</dbReference>
<dbReference type="SMART" id="SM00028">
    <property type="entry name" value="TPR"/>
    <property type="match status" value="5"/>
</dbReference>
<proteinExistence type="predicted"/>
<keyword evidence="2" id="KW-0802">TPR repeat</keyword>
<evidence type="ECO:0000256" key="2">
    <source>
        <dbReference type="ARBA" id="ARBA00022803"/>
    </source>
</evidence>
<dbReference type="InterPro" id="IPR011990">
    <property type="entry name" value="TPR-like_helical_dom_sf"/>
</dbReference>
<protein>
    <submittedName>
        <fullName evidence="3">Photosystem I assembly protein Ycf3</fullName>
    </submittedName>
</protein>
<dbReference type="PANTHER" id="PTHR44809">
    <property type="match status" value="1"/>
</dbReference>
<evidence type="ECO:0000313" key="3">
    <source>
        <dbReference type="EMBL" id="OIR03598.1"/>
    </source>
</evidence>
<dbReference type="Gene3D" id="1.25.40.10">
    <property type="entry name" value="Tetratricopeptide repeat domain"/>
    <property type="match status" value="3"/>
</dbReference>
<dbReference type="InterPro" id="IPR013105">
    <property type="entry name" value="TPR_2"/>
</dbReference>
<dbReference type="SUPFAM" id="SSF48452">
    <property type="entry name" value="TPR-like"/>
    <property type="match status" value="1"/>
</dbReference>
<gene>
    <name evidence="3" type="primary">ycf3_7</name>
    <name evidence="3" type="ORF">GALL_142200</name>
</gene>
<dbReference type="PROSITE" id="PS50005">
    <property type="entry name" value="TPR"/>
    <property type="match status" value="3"/>
</dbReference>